<dbReference type="RefSeq" id="WP_142604657.1">
    <property type="nucleotide sequence ID" value="NZ_FXSZ01000013.1"/>
</dbReference>
<sequence>MPKPNQKIKILYIDDEQNNLNSFKAVFRRDYEIYTALSAEEAVGILNEHADVHLIIADQRMPKCTGVEFFASIIKEHPDPRRILLTGYADMESLIGAINNGNIYRYITKPWNELELRNTIQNAYEAYRVNQELKEKNQELTKVNEELSRFIYSASHELRSPLLSVLGIVNLAKLENSVVDPYGYLNMIANSVHQLDGFVLKLIEYYQNTRVESIFENINFNGLIKETIDSLNVDTDLVKHEFCVDQEIPFFSDKFRVGLVLKNLIDNALKFRRLSEPFPVVKIKVKVDSENATVLIQDNGQGIQEEYLNKIFTMFFRTKIEHEGQGNGIGLYIVKEALNKMNGTISVQSTYNVGSSFEVIIPNIQN</sequence>
<dbReference type="PROSITE" id="PS50109">
    <property type="entry name" value="HIS_KIN"/>
    <property type="match status" value="1"/>
</dbReference>
<dbReference type="CDD" id="cd17569">
    <property type="entry name" value="REC_HupR-like"/>
    <property type="match status" value="1"/>
</dbReference>
<dbReference type="EMBL" id="FXSZ01000013">
    <property type="protein sequence ID" value="SMO81334.1"/>
    <property type="molecule type" value="Genomic_DNA"/>
</dbReference>
<gene>
    <name evidence="7" type="ORF">SAMN06265350_11315</name>
</gene>
<proteinExistence type="predicted"/>
<organism evidence="7 8">
    <name type="scientific">Solitalea koreensis</name>
    <dbReference type="NCBI Taxonomy" id="543615"/>
    <lineage>
        <taxon>Bacteria</taxon>
        <taxon>Pseudomonadati</taxon>
        <taxon>Bacteroidota</taxon>
        <taxon>Sphingobacteriia</taxon>
        <taxon>Sphingobacteriales</taxon>
        <taxon>Sphingobacteriaceae</taxon>
        <taxon>Solitalea</taxon>
    </lineage>
</organism>
<dbReference type="Proteomes" id="UP000315971">
    <property type="component" value="Unassembled WGS sequence"/>
</dbReference>
<keyword evidence="8" id="KW-1185">Reference proteome</keyword>
<dbReference type="InterPro" id="IPR036890">
    <property type="entry name" value="HATPase_C_sf"/>
</dbReference>
<dbReference type="InterPro" id="IPR011006">
    <property type="entry name" value="CheY-like_superfamily"/>
</dbReference>
<dbReference type="SMART" id="SM00448">
    <property type="entry name" value="REC"/>
    <property type="match status" value="1"/>
</dbReference>
<dbReference type="CDD" id="cd00082">
    <property type="entry name" value="HisKA"/>
    <property type="match status" value="1"/>
</dbReference>
<dbReference type="SUPFAM" id="SSF47384">
    <property type="entry name" value="Homodimeric domain of signal transducing histidine kinase"/>
    <property type="match status" value="1"/>
</dbReference>
<dbReference type="GO" id="GO:0000155">
    <property type="term" value="F:phosphorelay sensor kinase activity"/>
    <property type="evidence" value="ECO:0007669"/>
    <property type="project" value="InterPro"/>
</dbReference>
<comment type="catalytic activity">
    <reaction evidence="1">
        <text>ATP + protein L-histidine = ADP + protein N-phospho-L-histidine.</text>
        <dbReference type="EC" id="2.7.13.3"/>
    </reaction>
</comment>
<feature type="domain" description="Histidine kinase" evidence="5">
    <location>
        <begin position="153"/>
        <end position="365"/>
    </location>
</feature>
<evidence type="ECO:0000256" key="1">
    <source>
        <dbReference type="ARBA" id="ARBA00000085"/>
    </source>
</evidence>
<keyword evidence="7" id="KW-0418">Kinase</keyword>
<evidence type="ECO:0000259" key="5">
    <source>
        <dbReference type="PROSITE" id="PS50109"/>
    </source>
</evidence>
<dbReference type="PRINTS" id="PR00344">
    <property type="entry name" value="BCTRLSENSOR"/>
</dbReference>
<dbReference type="OrthoDB" id="9781208at2"/>
<dbReference type="Gene3D" id="3.40.50.2300">
    <property type="match status" value="1"/>
</dbReference>
<dbReference type="SUPFAM" id="SSF52172">
    <property type="entry name" value="CheY-like"/>
    <property type="match status" value="1"/>
</dbReference>
<name>A0A521EBL0_9SPHI</name>
<dbReference type="Pfam" id="PF02518">
    <property type="entry name" value="HATPase_c"/>
    <property type="match status" value="1"/>
</dbReference>
<evidence type="ECO:0000259" key="6">
    <source>
        <dbReference type="PROSITE" id="PS50110"/>
    </source>
</evidence>
<dbReference type="EC" id="2.7.13.3" evidence="2"/>
<dbReference type="InterPro" id="IPR003594">
    <property type="entry name" value="HATPase_dom"/>
</dbReference>
<evidence type="ECO:0000256" key="2">
    <source>
        <dbReference type="ARBA" id="ARBA00012438"/>
    </source>
</evidence>
<dbReference type="Gene3D" id="1.10.287.130">
    <property type="match status" value="1"/>
</dbReference>
<dbReference type="PROSITE" id="PS50110">
    <property type="entry name" value="RESPONSE_REGULATORY"/>
    <property type="match status" value="1"/>
</dbReference>
<dbReference type="Gene3D" id="3.30.565.10">
    <property type="entry name" value="Histidine kinase-like ATPase, C-terminal domain"/>
    <property type="match status" value="1"/>
</dbReference>
<accession>A0A521EBL0</accession>
<dbReference type="InterPro" id="IPR003661">
    <property type="entry name" value="HisK_dim/P_dom"/>
</dbReference>
<evidence type="ECO:0000313" key="7">
    <source>
        <dbReference type="EMBL" id="SMO81334.1"/>
    </source>
</evidence>
<evidence type="ECO:0000313" key="8">
    <source>
        <dbReference type="Proteomes" id="UP000315971"/>
    </source>
</evidence>
<dbReference type="PANTHER" id="PTHR43547:SF2">
    <property type="entry name" value="HYBRID SIGNAL TRANSDUCTION HISTIDINE KINASE C"/>
    <property type="match status" value="1"/>
</dbReference>
<reference evidence="7 8" key="1">
    <citation type="submission" date="2017-05" db="EMBL/GenBank/DDBJ databases">
        <authorList>
            <person name="Varghese N."/>
            <person name="Submissions S."/>
        </authorList>
    </citation>
    <scope>NUCLEOTIDE SEQUENCE [LARGE SCALE GENOMIC DNA]</scope>
    <source>
        <strain evidence="7 8">DSM 21342</strain>
    </source>
</reference>
<dbReference type="InterPro" id="IPR005467">
    <property type="entry name" value="His_kinase_dom"/>
</dbReference>
<dbReference type="CDD" id="cd00075">
    <property type="entry name" value="HATPase"/>
    <property type="match status" value="1"/>
</dbReference>
<dbReference type="InterPro" id="IPR004358">
    <property type="entry name" value="Sig_transdc_His_kin-like_C"/>
</dbReference>
<keyword evidence="3 4" id="KW-0597">Phosphoprotein</keyword>
<dbReference type="AlphaFoldDB" id="A0A521EBL0"/>
<evidence type="ECO:0000256" key="3">
    <source>
        <dbReference type="ARBA" id="ARBA00022553"/>
    </source>
</evidence>
<feature type="modified residue" description="4-aspartylphosphate" evidence="4">
    <location>
        <position position="58"/>
    </location>
</feature>
<dbReference type="SUPFAM" id="SSF55874">
    <property type="entry name" value="ATPase domain of HSP90 chaperone/DNA topoisomerase II/histidine kinase"/>
    <property type="match status" value="1"/>
</dbReference>
<dbReference type="InterPro" id="IPR001789">
    <property type="entry name" value="Sig_transdc_resp-reg_receiver"/>
</dbReference>
<feature type="domain" description="Response regulatory" evidence="6">
    <location>
        <begin position="9"/>
        <end position="124"/>
    </location>
</feature>
<evidence type="ECO:0000256" key="4">
    <source>
        <dbReference type="PROSITE-ProRule" id="PRU00169"/>
    </source>
</evidence>
<keyword evidence="7" id="KW-0808">Transferase</keyword>
<dbReference type="InterPro" id="IPR036097">
    <property type="entry name" value="HisK_dim/P_sf"/>
</dbReference>
<dbReference type="PANTHER" id="PTHR43547">
    <property type="entry name" value="TWO-COMPONENT HISTIDINE KINASE"/>
    <property type="match status" value="1"/>
</dbReference>
<dbReference type="SMART" id="SM00387">
    <property type="entry name" value="HATPase_c"/>
    <property type="match status" value="1"/>
</dbReference>
<protein>
    <recommendedName>
        <fullName evidence="2">histidine kinase</fullName>
        <ecNumber evidence="2">2.7.13.3</ecNumber>
    </recommendedName>
</protein>
<dbReference type="Pfam" id="PF00072">
    <property type="entry name" value="Response_reg"/>
    <property type="match status" value="1"/>
</dbReference>